<reference evidence="2" key="1">
    <citation type="journal article" date="2019" name="Curr. Biol.">
        <title>Genome Sequence of Striga asiatica Provides Insight into the Evolution of Plant Parasitism.</title>
        <authorList>
            <person name="Yoshida S."/>
            <person name="Kim S."/>
            <person name="Wafula E.K."/>
            <person name="Tanskanen J."/>
            <person name="Kim Y.M."/>
            <person name="Honaas L."/>
            <person name="Yang Z."/>
            <person name="Spallek T."/>
            <person name="Conn C.E."/>
            <person name="Ichihashi Y."/>
            <person name="Cheong K."/>
            <person name="Cui S."/>
            <person name="Der J.P."/>
            <person name="Gundlach H."/>
            <person name="Jiao Y."/>
            <person name="Hori C."/>
            <person name="Ishida J.K."/>
            <person name="Kasahara H."/>
            <person name="Kiba T."/>
            <person name="Kim M.S."/>
            <person name="Koo N."/>
            <person name="Laohavisit A."/>
            <person name="Lee Y.H."/>
            <person name="Lumba S."/>
            <person name="McCourt P."/>
            <person name="Mortimer J.C."/>
            <person name="Mutuku J.M."/>
            <person name="Nomura T."/>
            <person name="Sasaki-Sekimoto Y."/>
            <person name="Seto Y."/>
            <person name="Wang Y."/>
            <person name="Wakatake T."/>
            <person name="Sakakibara H."/>
            <person name="Demura T."/>
            <person name="Yamaguchi S."/>
            <person name="Yoneyama K."/>
            <person name="Manabe R.I."/>
            <person name="Nelson D.C."/>
            <person name="Schulman A.H."/>
            <person name="Timko M.P."/>
            <person name="dePamphilis C.W."/>
            <person name="Choi D."/>
            <person name="Shirasu K."/>
        </authorList>
    </citation>
    <scope>NUCLEOTIDE SEQUENCE [LARGE SCALE GENOMIC DNA]</scope>
    <source>
        <strain evidence="2">cv. UVA1</strain>
    </source>
</reference>
<dbReference type="AlphaFoldDB" id="A0A5A7QWL7"/>
<accession>A0A5A7QWL7</accession>
<name>A0A5A7QWL7_STRAF</name>
<dbReference type="Proteomes" id="UP000325081">
    <property type="component" value="Unassembled WGS sequence"/>
</dbReference>
<proteinExistence type="predicted"/>
<protein>
    <submittedName>
        <fullName evidence="1">Alo1 D-Arabinono-1,4-lactone oxidase</fullName>
    </submittedName>
</protein>
<gene>
    <name evidence="1" type="ORF">STAS_26545</name>
</gene>
<evidence type="ECO:0000313" key="2">
    <source>
        <dbReference type="Proteomes" id="UP000325081"/>
    </source>
</evidence>
<sequence>MRRLSPCWAHGDVCNSVKLPQKNTQKPKNQYSLMLFIDSKSKSLGTKVLIHFWALFFEGLVVGLCGTLRFDCEVTCGLSKLMRFLAELFLSGVGRSGAFSVFTASDSNTFLSVRLKRFGSAAFLSSIATGNRHLIYGILFECLGARCNFCDKCGMRQPTKAHLQCYPKGYVVVVEGYLTQIQVTVMVDQTLPVELDLLIVRDLLFNID</sequence>
<comment type="caution">
    <text evidence="1">The sequence shown here is derived from an EMBL/GenBank/DDBJ whole genome shotgun (WGS) entry which is preliminary data.</text>
</comment>
<keyword evidence="2" id="KW-1185">Reference proteome</keyword>
<organism evidence="1 2">
    <name type="scientific">Striga asiatica</name>
    <name type="common">Asiatic witchweed</name>
    <name type="synonym">Buchnera asiatica</name>
    <dbReference type="NCBI Taxonomy" id="4170"/>
    <lineage>
        <taxon>Eukaryota</taxon>
        <taxon>Viridiplantae</taxon>
        <taxon>Streptophyta</taxon>
        <taxon>Embryophyta</taxon>
        <taxon>Tracheophyta</taxon>
        <taxon>Spermatophyta</taxon>
        <taxon>Magnoliopsida</taxon>
        <taxon>eudicotyledons</taxon>
        <taxon>Gunneridae</taxon>
        <taxon>Pentapetalae</taxon>
        <taxon>asterids</taxon>
        <taxon>lamiids</taxon>
        <taxon>Lamiales</taxon>
        <taxon>Orobanchaceae</taxon>
        <taxon>Buchnereae</taxon>
        <taxon>Striga</taxon>
    </lineage>
</organism>
<dbReference type="EMBL" id="BKCP01008515">
    <property type="protein sequence ID" value="GER49322.1"/>
    <property type="molecule type" value="Genomic_DNA"/>
</dbReference>
<evidence type="ECO:0000313" key="1">
    <source>
        <dbReference type="EMBL" id="GER49322.1"/>
    </source>
</evidence>